<dbReference type="EMBL" id="VITY01000005">
    <property type="protein sequence ID" value="TWC00507.1"/>
    <property type="molecule type" value="Genomic_DNA"/>
</dbReference>
<gene>
    <name evidence="2" type="ORF">FBZ93_105304</name>
</gene>
<dbReference type="RefSeq" id="WP_146986847.1">
    <property type="nucleotide sequence ID" value="NZ_VITY01000005.1"/>
</dbReference>
<evidence type="ECO:0000313" key="3">
    <source>
        <dbReference type="Proteomes" id="UP000321304"/>
    </source>
</evidence>
<reference evidence="2 3" key="1">
    <citation type="submission" date="2019-06" db="EMBL/GenBank/DDBJ databases">
        <title>Genomic Encyclopedia of Type Strains, Phase IV (KMG-V): Genome sequencing to study the core and pangenomes of soil and plant-associated prokaryotes.</title>
        <authorList>
            <person name="Whitman W."/>
        </authorList>
    </citation>
    <scope>NUCLEOTIDE SEQUENCE [LARGE SCALE GENOMIC DNA]</scope>
    <source>
        <strain evidence="2 3">BR 10355</strain>
    </source>
</reference>
<proteinExistence type="predicted"/>
<dbReference type="AlphaFoldDB" id="A0A560LYH7"/>
<accession>A0A560LYH7</accession>
<organism evidence="2 3">
    <name type="scientific">Bradyrhizobium macuxiense</name>
    <dbReference type="NCBI Taxonomy" id="1755647"/>
    <lineage>
        <taxon>Bacteria</taxon>
        <taxon>Pseudomonadati</taxon>
        <taxon>Pseudomonadota</taxon>
        <taxon>Alphaproteobacteria</taxon>
        <taxon>Hyphomicrobiales</taxon>
        <taxon>Nitrobacteraceae</taxon>
        <taxon>Bradyrhizobium</taxon>
    </lineage>
</organism>
<evidence type="ECO:0000313" key="2">
    <source>
        <dbReference type="EMBL" id="TWC00507.1"/>
    </source>
</evidence>
<feature type="transmembrane region" description="Helical" evidence="1">
    <location>
        <begin position="162"/>
        <end position="180"/>
    </location>
</feature>
<feature type="transmembrane region" description="Helical" evidence="1">
    <location>
        <begin position="30"/>
        <end position="51"/>
    </location>
</feature>
<keyword evidence="3" id="KW-1185">Reference proteome</keyword>
<keyword evidence="1" id="KW-1133">Transmembrane helix</keyword>
<keyword evidence="1" id="KW-0812">Transmembrane</keyword>
<name>A0A560LYH7_9BRAD</name>
<sequence>MIDSQQASAALNDINDIVHRLRQSQIYQTASLIIIMWGVLVFLGYIANYTWPPQGYAIWAVVDLVGIAGSIAIATFSGTGPGAGAFAIRLLMAFLLFIAFGIFCSVVLGHFGPRQMLVFWPVFTMLFYALAGLWFGYAFIVIALGSSALIVTAYFYAGPALLLWMALVHGGALVLGGLWMRRI</sequence>
<dbReference type="Proteomes" id="UP000321304">
    <property type="component" value="Unassembled WGS sequence"/>
</dbReference>
<feature type="transmembrane region" description="Helical" evidence="1">
    <location>
        <begin position="57"/>
        <end position="78"/>
    </location>
</feature>
<protein>
    <submittedName>
        <fullName evidence="2">Uncharacterized protein</fullName>
    </submittedName>
</protein>
<feature type="transmembrane region" description="Helical" evidence="1">
    <location>
        <begin position="90"/>
        <end position="111"/>
    </location>
</feature>
<evidence type="ECO:0000256" key="1">
    <source>
        <dbReference type="SAM" id="Phobius"/>
    </source>
</evidence>
<comment type="caution">
    <text evidence="2">The sequence shown here is derived from an EMBL/GenBank/DDBJ whole genome shotgun (WGS) entry which is preliminary data.</text>
</comment>
<dbReference type="OrthoDB" id="8231810at2"/>
<keyword evidence="1" id="KW-0472">Membrane</keyword>
<feature type="transmembrane region" description="Helical" evidence="1">
    <location>
        <begin position="117"/>
        <end position="134"/>
    </location>
</feature>